<dbReference type="GO" id="GO:0006400">
    <property type="term" value="P:tRNA modification"/>
    <property type="evidence" value="ECO:0007669"/>
    <property type="project" value="InterPro"/>
</dbReference>
<organism evidence="2 3">
    <name type="scientific">Taxus chinensis</name>
    <name type="common">Chinese yew</name>
    <name type="synonym">Taxus wallichiana var. chinensis</name>
    <dbReference type="NCBI Taxonomy" id="29808"/>
    <lineage>
        <taxon>Eukaryota</taxon>
        <taxon>Viridiplantae</taxon>
        <taxon>Streptophyta</taxon>
        <taxon>Embryophyta</taxon>
        <taxon>Tracheophyta</taxon>
        <taxon>Spermatophyta</taxon>
        <taxon>Pinopsida</taxon>
        <taxon>Pinidae</taxon>
        <taxon>Conifers II</taxon>
        <taxon>Cupressales</taxon>
        <taxon>Taxaceae</taxon>
        <taxon>Taxus</taxon>
    </lineage>
</organism>
<dbReference type="EMBL" id="JAHRHJ020003813">
    <property type="protein sequence ID" value="KAH9288020.1"/>
    <property type="molecule type" value="Genomic_DNA"/>
</dbReference>
<reference evidence="2 3" key="1">
    <citation type="journal article" date="2021" name="Nat. Plants">
        <title>The Taxus genome provides insights into paclitaxel biosynthesis.</title>
        <authorList>
            <person name="Xiong X."/>
            <person name="Gou J."/>
            <person name="Liao Q."/>
            <person name="Li Y."/>
            <person name="Zhou Q."/>
            <person name="Bi G."/>
            <person name="Li C."/>
            <person name="Du R."/>
            <person name="Wang X."/>
            <person name="Sun T."/>
            <person name="Guo L."/>
            <person name="Liang H."/>
            <person name="Lu P."/>
            <person name="Wu Y."/>
            <person name="Zhang Z."/>
            <person name="Ro D.K."/>
            <person name="Shang Y."/>
            <person name="Huang S."/>
            <person name="Yan J."/>
        </authorList>
    </citation>
    <scope>NUCLEOTIDE SEQUENCE [LARGE SCALE GENOMIC DNA]</scope>
    <source>
        <strain evidence="2">Ta-2019</strain>
    </source>
</reference>
<feature type="compositionally biased region" description="Basic and acidic residues" evidence="1">
    <location>
        <begin position="1"/>
        <end position="17"/>
    </location>
</feature>
<evidence type="ECO:0000256" key="1">
    <source>
        <dbReference type="SAM" id="MobiDB-lite"/>
    </source>
</evidence>
<dbReference type="AlphaFoldDB" id="A0AA38BNG0"/>
<evidence type="ECO:0000313" key="2">
    <source>
        <dbReference type="EMBL" id="KAH9288020.1"/>
    </source>
</evidence>
<protein>
    <submittedName>
        <fullName evidence="2">Uncharacterized protein</fullName>
    </submittedName>
</protein>
<sequence length="74" mass="8527">MEDSLRFRKKECTKEESTTDLPPWEQHATVVNMPRFDYQATSALLQTSHSGFLITCPIKREKSATKEAIDILQK</sequence>
<dbReference type="GO" id="GO:0003723">
    <property type="term" value="F:RNA binding"/>
    <property type="evidence" value="ECO:0007669"/>
    <property type="project" value="InterPro"/>
</dbReference>
<proteinExistence type="predicted"/>
<feature type="non-terminal residue" evidence="2">
    <location>
        <position position="74"/>
    </location>
</feature>
<feature type="region of interest" description="Disordered" evidence="1">
    <location>
        <begin position="1"/>
        <end position="21"/>
    </location>
</feature>
<dbReference type="Proteomes" id="UP000824469">
    <property type="component" value="Unassembled WGS sequence"/>
</dbReference>
<evidence type="ECO:0000313" key="3">
    <source>
        <dbReference type="Proteomes" id="UP000824469"/>
    </source>
</evidence>
<name>A0AA38BNG0_TAXCH</name>
<dbReference type="PANTHER" id="PTHR13452">
    <property type="entry name" value="THUMP DOMAIN CONTAINING PROTEIN 1-RELATED"/>
    <property type="match status" value="1"/>
</dbReference>
<dbReference type="InterPro" id="IPR040183">
    <property type="entry name" value="THUMPD1-like"/>
</dbReference>
<accession>A0AA38BNG0</accession>
<gene>
    <name evidence="2" type="ORF">KI387_032137</name>
</gene>
<comment type="caution">
    <text evidence="2">The sequence shown here is derived from an EMBL/GenBank/DDBJ whole genome shotgun (WGS) entry which is preliminary data.</text>
</comment>
<keyword evidence="3" id="KW-1185">Reference proteome</keyword>
<dbReference type="PANTHER" id="PTHR13452:SF13">
    <property type="entry name" value="OS02G0672400 PROTEIN"/>
    <property type="match status" value="1"/>
</dbReference>